<keyword evidence="1" id="KW-0040">ANK repeat</keyword>
<reference evidence="3" key="1">
    <citation type="journal article" date="2020" name="Genome Biol.">
        <title>Gamete binning: chromosome-level and haplotype-resolved genome assembly enabled by high-throughput single-cell sequencing of gamete genomes.</title>
        <authorList>
            <person name="Campoy J.A."/>
            <person name="Sun H."/>
            <person name="Goel M."/>
            <person name="Jiao W.-B."/>
            <person name="Folz-Donahue K."/>
            <person name="Wang N."/>
            <person name="Rubio M."/>
            <person name="Liu C."/>
            <person name="Kukat C."/>
            <person name="Ruiz D."/>
            <person name="Huettel B."/>
            <person name="Schneeberger K."/>
        </authorList>
    </citation>
    <scope>NUCLEOTIDE SEQUENCE [LARGE SCALE GENOMIC DNA]</scope>
    <source>
        <strain evidence="3">cv. Rojo Pasion</strain>
    </source>
</reference>
<dbReference type="Gene3D" id="1.25.40.20">
    <property type="entry name" value="Ankyrin repeat-containing domain"/>
    <property type="match status" value="1"/>
</dbReference>
<evidence type="ECO:0000313" key="2">
    <source>
        <dbReference type="EMBL" id="CAB4319559.1"/>
    </source>
</evidence>
<dbReference type="InterPro" id="IPR002110">
    <property type="entry name" value="Ankyrin_rpt"/>
</dbReference>
<dbReference type="OrthoDB" id="1855590at2759"/>
<dbReference type="SMART" id="SM00248">
    <property type="entry name" value="ANK"/>
    <property type="match status" value="3"/>
</dbReference>
<dbReference type="PROSITE" id="PS50297">
    <property type="entry name" value="ANK_REP_REGION"/>
    <property type="match status" value="1"/>
</dbReference>
<gene>
    <name evidence="2" type="ORF">ORAREDHAP_LOCUS47005</name>
</gene>
<dbReference type="PANTHER" id="PTHR24121">
    <property type="entry name" value="NO MECHANORECEPTOR POTENTIAL C, ISOFORM D-RELATED"/>
    <property type="match status" value="1"/>
</dbReference>
<accession>A0A6J5Y0U6</accession>
<dbReference type="EMBL" id="CAEKKB010000008">
    <property type="protein sequence ID" value="CAB4319559.1"/>
    <property type="molecule type" value="Genomic_DNA"/>
</dbReference>
<keyword evidence="3" id="KW-1185">Reference proteome</keyword>
<sequence>MTRGEELSVAKKKPYEWAMDGKWIDLEIFYNDNPTEIFSQMTMNKDTALHIVASCGGSRGLLKELIELINDKAHWMLRHALKIENNDGNTPLHEAAASGNLYAAKLLVDEDKRLSGQSSFGSLVEIRNQLGESPLYRAAAFGHTNLVKYFRSEVHDIEQHFKRKDGLSILHTAGIPQ</sequence>
<dbReference type="Proteomes" id="UP000507245">
    <property type="component" value="Unassembled WGS sequence"/>
</dbReference>
<protein>
    <submittedName>
        <fullName evidence="2">Uncharacterized protein</fullName>
    </submittedName>
</protein>
<dbReference type="Pfam" id="PF12796">
    <property type="entry name" value="Ank_2"/>
    <property type="match status" value="1"/>
</dbReference>
<dbReference type="InterPro" id="IPR036770">
    <property type="entry name" value="Ankyrin_rpt-contain_sf"/>
</dbReference>
<evidence type="ECO:0000313" key="3">
    <source>
        <dbReference type="Proteomes" id="UP000507245"/>
    </source>
</evidence>
<name>A0A6J5Y0U6_PRUAR</name>
<feature type="repeat" description="ANK" evidence="1">
    <location>
        <begin position="87"/>
        <end position="119"/>
    </location>
</feature>
<proteinExistence type="predicted"/>
<organism evidence="2 3">
    <name type="scientific">Prunus armeniaca</name>
    <name type="common">Apricot</name>
    <name type="synonym">Armeniaca vulgaris</name>
    <dbReference type="NCBI Taxonomy" id="36596"/>
    <lineage>
        <taxon>Eukaryota</taxon>
        <taxon>Viridiplantae</taxon>
        <taxon>Streptophyta</taxon>
        <taxon>Embryophyta</taxon>
        <taxon>Tracheophyta</taxon>
        <taxon>Spermatophyta</taxon>
        <taxon>Magnoliopsida</taxon>
        <taxon>eudicotyledons</taxon>
        <taxon>Gunneridae</taxon>
        <taxon>Pentapetalae</taxon>
        <taxon>rosids</taxon>
        <taxon>fabids</taxon>
        <taxon>Rosales</taxon>
        <taxon>Rosaceae</taxon>
        <taxon>Amygdaloideae</taxon>
        <taxon>Amygdaleae</taxon>
        <taxon>Prunus</taxon>
    </lineage>
</organism>
<dbReference type="PANTHER" id="PTHR24121:SF29">
    <property type="match status" value="1"/>
</dbReference>
<dbReference type="AlphaFoldDB" id="A0A6J5Y0U6"/>
<evidence type="ECO:0000256" key="1">
    <source>
        <dbReference type="PROSITE-ProRule" id="PRU00023"/>
    </source>
</evidence>
<dbReference type="SUPFAM" id="SSF48403">
    <property type="entry name" value="Ankyrin repeat"/>
    <property type="match status" value="1"/>
</dbReference>
<dbReference type="PROSITE" id="PS50088">
    <property type="entry name" value="ANK_REPEAT"/>
    <property type="match status" value="1"/>
</dbReference>